<dbReference type="PANTHER" id="PTHR24104">
    <property type="entry name" value="E3 UBIQUITIN-PROTEIN LIGASE NHLRC1-RELATED"/>
    <property type="match status" value="1"/>
</dbReference>
<gene>
    <name evidence="3" type="ORF">ENG63_06755</name>
</gene>
<dbReference type="GO" id="GO:0008270">
    <property type="term" value="F:zinc ion binding"/>
    <property type="evidence" value="ECO:0007669"/>
    <property type="project" value="UniProtKB-KW"/>
</dbReference>
<dbReference type="Proteomes" id="UP000886289">
    <property type="component" value="Unassembled WGS sequence"/>
</dbReference>
<evidence type="ECO:0000256" key="1">
    <source>
        <dbReference type="ARBA" id="ARBA00022737"/>
    </source>
</evidence>
<sequence>TGNGQFEEPSGIVIDETNSKVYVADTNNHRIQYFDLDGTYVGQWGSQGSSNGQFEGPRGIDIISVSSISANVFHTLGTPLSLQASAGSGTGKTGTYKYKLTYATSSLESSGGLESNEVTVSNQNIELTNIPVPSTNFMTGLKEDITRILIYRAKKSGDTWSEFKYIDDIEKDSDGNFSTTYTDDVADGSEGDVIPTTNNLVPTFKYLVQFKDILWGAGDYNNPSYLYWTNSLDQNDWSLEYYTPIGANEKTIITGLKPLGDYLIIFKEDSIWYAIPTITDDLISVTTHLITREFGCVSGFTADYATIQGRQGLIFADKDKGICFLTSNVVIQLSEKIKNDWSSLDKTLLMNAYGKYFEETGEYWLAVTESGSTNNQVWIYNVKTNTLYKPYDLAICSFGKVTKDGIEYLYAGDFDGYVYKLNNTDADNGNAITKYFTTAWLDLGYPTEHKVFDEVIIEYIGKGNWDIDIYWAVDGADFSDSNKFSITISGSTKNRYVKKLPNVKGRVIRFKIKNAGTVTSDPFEICSIAIKARVYKTVFREDTTNYIP</sequence>
<dbReference type="SUPFAM" id="SSF50952">
    <property type="entry name" value="Soluble quinoprotein glucose dehydrogenase"/>
    <property type="match status" value="1"/>
</dbReference>
<dbReference type="PROSITE" id="PS51125">
    <property type="entry name" value="NHL"/>
    <property type="match status" value="1"/>
</dbReference>
<proteinExistence type="predicted"/>
<dbReference type="InterPro" id="IPR001258">
    <property type="entry name" value="NHL_repeat"/>
</dbReference>
<dbReference type="Pfam" id="PF01436">
    <property type="entry name" value="NHL"/>
    <property type="match status" value="1"/>
</dbReference>
<evidence type="ECO:0000313" key="3">
    <source>
        <dbReference type="EMBL" id="HDD44540.1"/>
    </source>
</evidence>
<dbReference type="InterPro" id="IPR011041">
    <property type="entry name" value="Quinoprot_gluc/sorb_DH_b-prop"/>
</dbReference>
<keyword evidence="1" id="KW-0677">Repeat</keyword>
<dbReference type="AlphaFoldDB" id="A0A7C0U310"/>
<dbReference type="Gene3D" id="2.120.10.30">
    <property type="entry name" value="TolB, C-terminal domain"/>
    <property type="match status" value="1"/>
</dbReference>
<dbReference type="SUPFAM" id="SSF63829">
    <property type="entry name" value="Calcium-dependent phosphotriesterase"/>
    <property type="match status" value="1"/>
</dbReference>
<dbReference type="PANTHER" id="PTHR24104:SF25">
    <property type="entry name" value="PROTEIN LIN-41"/>
    <property type="match status" value="1"/>
</dbReference>
<protein>
    <recommendedName>
        <fullName evidence="4">6-bladed beta-propeller</fullName>
    </recommendedName>
</protein>
<evidence type="ECO:0008006" key="4">
    <source>
        <dbReference type="Google" id="ProtNLM"/>
    </source>
</evidence>
<evidence type="ECO:0000256" key="2">
    <source>
        <dbReference type="PROSITE-ProRule" id="PRU00504"/>
    </source>
</evidence>
<dbReference type="InterPro" id="IPR050952">
    <property type="entry name" value="TRIM-NHL_E3_ligases"/>
</dbReference>
<feature type="non-terminal residue" evidence="3">
    <location>
        <position position="1"/>
    </location>
</feature>
<reference evidence="3" key="1">
    <citation type="journal article" date="2020" name="mSystems">
        <title>Genome- and Community-Level Interaction Insights into Carbon Utilization and Element Cycling Functions of Hydrothermarchaeota in Hydrothermal Sediment.</title>
        <authorList>
            <person name="Zhou Z."/>
            <person name="Liu Y."/>
            <person name="Xu W."/>
            <person name="Pan J."/>
            <person name="Luo Z.H."/>
            <person name="Li M."/>
        </authorList>
    </citation>
    <scope>NUCLEOTIDE SEQUENCE [LARGE SCALE GENOMIC DNA]</scope>
    <source>
        <strain evidence="3">HyVt-233</strain>
    </source>
</reference>
<organism evidence="3">
    <name type="scientific">Desulfofervidus auxilii</name>
    <dbReference type="NCBI Taxonomy" id="1621989"/>
    <lineage>
        <taxon>Bacteria</taxon>
        <taxon>Pseudomonadati</taxon>
        <taxon>Thermodesulfobacteriota</taxon>
        <taxon>Candidatus Desulfofervidia</taxon>
        <taxon>Candidatus Desulfofervidales</taxon>
        <taxon>Candidatus Desulfofervidaceae</taxon>
        <taxon>Candidatus Desulfofervidus</taxon>
    </lineage>
</organism>
<dbReference type="InterPro" id="IPR011042">
    <property type="entry name" value="6-blade_b-propeller_TolB-like"/>
</dbReference>
<comment type="caution">
    <text evidence="3">The sequence shown here is derived from an EMBL/GenBank/DDBJ whole genome shotgun (WGS) entry which is preliminary data.</text>
</comment>
<name>A0A7C0U310_DESA2</name>
<feature type="repeat" description="NHL" evidence="2">
    <location>
        <begin position="1"/>
        <end position="37"/>
    </location>
</feature>
<dbReference type="EMBL" id="DRBS01000254">
    <property type="protein sequence ID" value="HDD44540.1"/>
    <property type="molecule type" value="Genomic_DNA"/>
</dbReference>
<accession>A0A7C0U310</accession>